<organism evidence="2 3">
    <name type="scientific">Sinomonas terricola</name>
    <dbReference type="NCBI Taxonomy" id="3110330"/>
    <lineage>
        <taxon>Bacteria</taxon>
        <taxon>Bacillati</taxon>
        <taxon>Actinomycetota</taxon>
        <taxon>Actinomycetes</taxon>
        <taxon>Micrococcales</taxon>
        <taxon>Micrococcaceae</taxon>
        <taxon>Sinomonas</taxon>
    </lineage>
</organism>
<keyword evidence="3" id="KW-1185">Reference proteome</keyword>
<dbReference type="Proteomes" id="UP001304769">
    <property type="component" value="Unassembled WGS sequence"/>
</dbReference>
<evidence type="ECO:0000313" key="2">
    <source>
        <dbReference type="EMBL" id="MEA5454826.1"/>
    </source>
</evidence>
<dbReference type="PANTHER" id="PTHR48079">
    <property type="entry name" value="PROTEIN YEEZ"/>
    <property type="match status" value="1"/>
</dbReference>
<accession>A0ABU5T5Q9</accession>
<proteinExistence type="predicted"/>
<gene>
    <name evidence="2" type="ORF">SPF06_08845</name>
</gene>
<dbReference type="Gene3D" id="3.40.50.720">
    <property type="entry name" value="NAD(P)-binding Rossmann-like Domain"/>
    <property type="match status" value="1"/>
</dbReference>
<dbReference type="EMBL" id="JAYGGQ010000005">
    <property type="protein sequence ID" value="MEA5454826.1"/>
    <property type="molecule type" value="Genomic_DNA"/>
</dbReference>
<sequence>MIGPGHTLVVGASGFIGSAAVRALAEAGHPVRGLVRKPAEADDSYGTGRDRGGVELVAGSLDDAASLRAACEGVATVIHAASYVGSDPEQCVQVNVDGTRRLLEATASAGVAQVAYVSTTAVYGTGPHRGIAVDGVPHHPESPASASRLAAEKLVLGAGGAVVRPNIVHGPGDRWFAPHLVSLVLRLGGLIEGGTARISAISVADLGSLLAGLAVRGVPAGSVLHAAYREPITVRDLLAQLAPDPELMPWAGSVPFEEAVEFARPLGFTRHQISMVAWDHWYASEAIWPLAGQPG</sequence>
<dbReference type="InterPro" id="IPR001509">
    <property type="entry name" value="Epimerase_deHydtase"/>
</dbReference>
<dbReference type="InterPro" id="IPR051783">
    <property type="entry name" value="NAD(P)-dependent_oxidoreduct"/>
</dbReference>
<dbReference type="PANTHER" id="PTHR48079:SF6">
    <property type="entry name" value="NAD(P)-BINDING DOMAIN-CONTAINING PROTEIN-RELATED"/>
    <property type="match status" value="1"/>
</dbReference>
<dbReference type="Pfam" id="PF01370">
    <property type="entry name" value="Epimerase"/>
    <property type="match status" value="1"/>
</dbReference>
<protein>
    <submittedName>
        <fullName evidence="2">NAD-dependent epimerase/dehydratase family protein</fullName>
    </submittedName>
</protein>
<dbReference type="RefSeq" id="WP_323278673.1">
    <property type="nucleotide sequence ID" value="NZ_JAYGGQ010000005.1"/>
</dbReference>
<dbReference type="SUPFAM" id="SSF51735">
    <property type="entry name" value="NAD(P)-binding Rossmann-fold domains"/>
    <property type="match status" value="1"/>
</dbReference>
<evidence type="ECO:0000313" key="3">
    <source>
        <dbReference type="Proteomes" id="UP001304769"/>
    </source>
</evidence>
<comment type="caution">
    <text evidence="2">The sequence shown here is derived from an EMBL/GenBank/DDBJ whole genome shotgun (WGS) entry which is preliminary data.</text>
</comment>
<reference evidence="2 3" key="1">
    <citation type="submission" date="2023-12" db="EMBL/GenBank/DDBJ databases">
        <title>Sinomonas terricola sp. nov, isolated from litchi orchard soil in Guangdong, PR China.</title>
        <authorList>
            <person name="Jiaxin W."/>
            <person name="Yang Z."/>
            <person name="Honghui Z."/>
        </authorList>
    </citation>
    <scope>NUCLEOTIDE SEQUENCE [LARGE SCALE GENOMIC DNA]</scope>
    <source>
        <strain evidence="2 3">JGH33</strain>
    </source>
</reference>
<feature type="domain" description="NAD-dependent epimerase/dehydratase" evidence="1">
    <location>
        <begin position="8"/>
        <end position="172"/>
    </location>
</feature>
<evidence type="ECO:0000259" key="1">
    <source>
        <dbReference type="Pfam" id="PF01370"/>
    </source>
</evidence>
<name>A0ABU5T5Q9_9MICC</name>
<dbReference type="InterPro" id="IPR036291">
    <property type="entry name" value="NAD(P)-bd_dom_sf"/>
</dbReference>